<evidence type="ECO:0000313" key="4">
    <source>
        <dbReference type="Proteomes" id="UP001603857"/>
    </source>
</evidence>
<protein>
    <recommendedName>
        <fullName evidence="5">Preprotein translocase subunit SECE1</fullName>
    </recommendedName>
</protein>
<feature type="compositionally biased region" description="Basic and acidic residues" evidence="1">
    <location>
        <begin position="73"/>
        <end position="83"/>
    </location>
</feature>
<dbReference type="PANTHER" id="PTHR37240:SF1">
    <property type="entry name" value="PREPROTEIN TRANSLOCASE SUBUNIT SECE1"/>
    <property type="match status" value="1"/>
</dbReference>
<dbReference type="InterPro" id="IPR055330">
    <property type="entry name" value="SECE1-like"/>
</dbReference>
<keyword evidence="2" id="KW-0812">Transmembrane</keyword>
<accession>A0ABD1NNI9</accession>
<feature type="region of interest" description="Disordered" evidence="1">
    <location>
        <begin position="52"/>
        <end position="83"/>
    </location>
</feature>
<dbReference type="EMBL" id="JBGMDY010000001">
    <property type="protein sequence ID" value="KAL2349486.1"/>
    <property type="molecule type" value="Genomic_DNA"/>
</dbReference>
<dbReference type="AlphaFoldDB" id="A0ABD1NNI9"/>
<evidence type="ECO:0008006" key="5">
    <source>
        <dbReference type="Google" id="ProtNLM"/>
    </source>
</evidence>
<evidence type="ECO:0000256" key="2">
    <source>
        <dbReference type="SAM" id="Phobius"/>
    </source>
</evidence>
<feature type="transmembrane region" description="Helical" evidence="2">
    <location>
        <begin position="113"/>
        <end position="134"/>
    </location>
</feature>
<comment type="caution">
    <text evidence="3">The sequence shown here is derived from an EMBL/GenBank/DDBJ whole genome shotgun (WGS) entry which is preliminary data.</text>
</comment>
<evidence type="ECO:0000313" key="3">
    <source>
        <dbReference type="EMBL" id="KAL2349486.1"/>
    </source>
</evidence>
<evidence type="ECO:0000256" key="1">
    <source>
        <dbReference type="SAM" id="MobiDB-lite"/>
    </source>
</evidence>
<keyword evidence="2" id="KW-0472">Membrane</keyword>
<gene>
    <name evidence="3" type="ORF">Fmac_003486</name>
</gene>
<feature type="compositionally biased region" description="Acidic residues" evidence="1">
    <location>
        <begin position="55"/>
        <end position="66"/>
    </location>
</feature>
<dbReference type="PANTHER" id="PTHR37240">
    <property type="entry name" value="PREPROTEIN TRANSLOCASE SUBUNIT SECE1"/>
    <property type="match status" value="1"/>
</dbReference>
<proteinExistence type="predicted"/>
<organism evidence="3 4">
    <name type="scientific">Flemingia macrophylla</name>
    <dbReference type="NCBI Taxonomy" id="520843"/>
    <lineage>
        <taxon>Eukaryota</taxon>
        <taxon>Viridiplantae</taxon>
        <taxon>Streptophyta</taxon>
        <taxon>Embryophyta</taxon>
        <taxon>Tracheophyta</taxon>
        <taxon>Spermatophyta</taxon>
        <taxon>Magnoliopsida</taxon>
        <taxon>eudicotyledons</taxon>
        <taxon>Gunneridae</taxon>
        <taxon>Pentapetalae</taxon>
        <taxon>rosids</taxon>
        <taxon>fabids</taxon>
        <taxon>Fabales</taxon>
        <taxon>Fabaceae</taxon>
        <taxon>Papilionoideae</taxon>
        <taxon>50 kb inversion clade</taxon>
        <taxon>NPAAA clade</taxon>
        <taxon>indigoferoid/millettioid clade</taxon>
        <taxon>Phaseoleae</taxon>
        <taxon>Flemingia</taxon>
    </lineage>
</organism>
<sequence>MALQLLRSPLVVPLHFPSSLLPPTRNASPFFNPPPLTFLRISPLRRMPVPAVVEETQETSEPEPEPEAQLASELKKAMAERKEKEEENLLSGVAREVDQIEWPAFGKVLGTTGVVLAVIFGSSVVLLTLNAVLAQLSDQLFAGKGVQDFFT</sequence>
<reference evidence="3 4" key="1">
    <citation type="submission" date="2024-08" db="EMBL/GenBank/DDBJ databases">
        <title>Insights into the chromosomal genome structure of Flemingia macrophylla.</title>
        <authorList>
            <person name="Ding Y."/>
            <person name="Zhao Y."/>
            <person name="Bi W."/>
            <person name="Wu M."/>
            <person name="Zhao G."/>
            <person name="Gong Y."/>
            <person name="Li W."/>
            <person name="Zhang P."/>
        </authorList>
    </citation>
    <scope>NUCLEOTIDE SEQUENCE [LARGE SCALE GENOMIC DNA]</scope>
    <source>
        <strain evidence="3">DYQJB</strain>
        <tissue evidence="3">Leaf</tissue>
    </source>
</reference>
<keyword evidence="4" id="KW-1185">Reference proteome</keyword>
<name>A0ABD1NNI9_9FABA</name>
<keyword evidence="2" id="KW-1133">Transmembrane helix</keyword>
<dbReference type="Proteomes" id="UP001603857">
    <property type="component" value="Unassembled WGS sequence"/>
</dbReference>